<comment type="similarity">
    <text evidence="1">Belongs to the universal ribosomal protein uL10 family.</text>
</comment>
<sequence>MTVHLAKTSKKTKEVKAKLIDQIKEASKKFQAVWLFTVNHVWTANLQDNRSSWKPSQIFMVGNAVMRLGLGLKEEDEHTPGLGTIEKVES</sequence>
<dbReference type="Proteomes" id="UP000324748">
    <property type="component" value="Unassembled WGS sequence"/>
</dbReference>
<dbReference type="PANTHER" id="PTHR45841">
    <property type="entry name" value="MRNA TURNOVER PROTEIN 4 MRTO4"/>
    <property type="match status" value="1"/>
</dbReference>
<dbReference type="GO" id="GO:0003723">
    <property type="term" value="F:RNA binding"/>
    <property type="evidence" value="ECO:0007669"/>
    <property type="project" value="TreeGrafter"/>
</dbReference>
<evidence type="ECO:0000313" key="5">
    <source>
        <dbReference type="Proteomes" id="UP000325313"/>
    </source>
</evidence>
<dbReference type="EMBL" id="VSWC01000119">
    <property type="protein sequence ID" value="KAA1083128.1"/>
    <property type="molecule type" value="Genomic_DNA"/>
</dbReference>
<organism evidence="2 4">
    <name type="scientific">Puccinia graminis f. sp. tritici</name>
    <dbReference type="NCBI Taxonomy" id="56615"/>
    <lineage>
        <taxon>Eukaryota</taxon>
        <taxon>Fungi</taxon>
        <taxon>Dikarya</taxon>
        <taxon>Basidiomycota</taxon>
        <taxon>Pucciniomycotina</taxon>
        <taxon>Pucciniomycetes</taxon>
        <taxon>Pucciniales</taxon>
        <taxon>Pucciniaceae</taxon>
        <taxon>Puccinia</taxon>
    </lineage>
</organism>
<evidence type="ECO:0000313" key="3">
    <source>
        <dbReference type="EMBL" id="KAA1123946.1"/>
    </source>
</evidence>
<dbReference type="OrthoDB" id="10262308at2759"/>
<proteinExistence type="inferred from homology"/>
<dbReference type="GO" id="GO:0030687">
    <property type="term" value="C:preribosome, large subunit precursor"/>
    <property type="evidence" value="ECO:0007669"/>
    <property type="project" value="TreeGrafter"/>
</dbReference>
<comment type="caution">
    <text evidence="2">The sequence shown here is derived from an EMBL/GenBank/DDBJ whole genome shotgun (WGS) entry which is preliminary data.</text>
</comment>
<keyword evidence="4" id="KW-1185">Reference proteome</keyword>
<dbReference type="GO" id="GO:0006364">
    <property type="term" value="P:rRNA processing"/>
    <property type="evidence" value="ECO:0007669"/>
    <property type="project" value="TreeGrafter"/>
</dbReference>
<evidence type="ECO:0000256" key="1">
    <source>
        <dbReference type="ARBA" id="ARBA00008889"/>
    </source>
</evidence>
<dbReference type="Pfam" id="PF00466">
    <property type="entry name" value="Ribosomal_L10"/>
    <property type="match status" value="1"/>
</dbReference>
<evidence type="ECO:0000313" key="4">
    <source>
        <dbReference type="Proteomes" id="UP000324748"/>
    </source>
</evidence>
<dbReference type="GO" id="GO:0000956">
    <property type="term" value="P:nuclear-transcribed mRNA catabolic process"/>
    <property type="evidence" value="ECO:0007669"/>
    <property type="project" value="TreeGrafter"/>
</dbReference>
<dbReference type="GO" id="GO:0042273">
    <property type="term" value="P:ribosomal large subunit biogenesis"/>
    <property type="evidence" value="ECO:0007669"/>
    <property type="project" value="TreeGrafter"/>
</dbReference>
<dbReference type="AlphaFoldDB" id="A0A5B0N4N4"/>
<protein>
    <submittedName>
        <fullName evidence="2">mRNA turnover and ribosome assembly protein</fullName>
    </submittedName>
</protein>
<dbReference type="EMBL" id="VDEP01000205">
    <property type="protein sequence ID" value="KAA1123946.1"/>
    <property type="molecule type" value="Genomic_DNA"/>
</dbReference>
<evidence type="ECO:0000313" key="2">
    <source>
        <dbReference type="EMBL" id="KAA1083128.1"/>
    </source>
</evidence>
<accession>A0A5B0N4N4</accession>
<dbReference type="Gene3D" id="3.30.70.1730">
    <property type="match status" value="1"/>
</dbReference>
<gene>
    <name evidence="2" type="primary">MRT4_3</name>
    <name evidence="3" type="synonym">MRT4_1</name>
    <name evidence="2" type="ORF">PGT21_025732</name>
    <name evidence="3" type="ORF">PGTUg99_009163</name>
</gene>
<dbReference type="SUPFAM" id="SSF160369">
    <property type="entry name" value="Ribosomal protein L10-like"/>
    <property type="match status" value="1"/>
</dbReference>
<name>A0A5B0N4N4_PUCGR</name>
<dbReference type="PANTHER" id="PTHR45841:SF1">
    <property type="entry name" value="MRNA TURNOVER PROTEIN 4 HOMOLOG"/>
    <property type="match status" value="1"/>
</dbReference>
<dbReference type="Proteomes" id="UP000325313">
    <property type="component" value="Unassembled WGS sequence"/>
</dbReference>
<dbReference type="InterPro" id="IPR001790">
    <property type="entry name" value="Ribosomal_uL10"/>
</dbReference>
<reference evidence="4 5" key="1">
    <citation type="submission" date="2019-05" db="EMBL/GenBank/DDBJ databases">
        <title>Emergence of the Ug99 lineage of the wheat stem rust pathogen through somatic hybridization.</title>
        <authorList>
            <person name="Li F."/>
            <person name="Upadhyaya N.M."/>
            <person name="Sperschneider J."/>
            <person name="Matny O."/>
            <person name="Nguyen-Phuc H."/>
            <person name="Mago R."/>
            <person name="Raley C."/>
            <person name="Miller M.E."/>
            <person name="Silverstein K.A.T."/>
            <person name="Henningsen E."/>
            <person name="Hirsch C.D."/>
            <person name="Visser B."/>
            <person name="Pretorius Z.A."/>
            <person name="Steffenson B.J."/>
            <person name="Schwessinger B."/>
            <person name="Dodds P.N."/>
            <person name="Figueroa M."/>
        </authorList>
    </citation>
    <scope>NUCLEOTIDE SEQUENCE [LARGE SCALE GENOMIC DNA]</scope>
    <source>
        <strain evidence="2">21-0</strain>
        <strain evidence="3 5">Ug99</strain>
    </source>
</reference>
<dbReference type="InterPro" id="IPR051742">
    <property type="entry name" value="Ribosome_Assembly_uL10"/>
</dbReference>
<dbReference type="GO" id="GO:0005730">
    <property type="term" value="C:nucleolus"/>
    <property type="evidence" value="ECO:0007669"/>
    <property type="project" value="TreeGrafter"/>
</dbReference>
<dbReference type="InterPro" id="IPR043141">
    <property type="entry name" value="Ribosomal_uL10-like_sf"/>
</dbReference>